<protein>
    <recommendedName>
        <fullName evidence="4">Helix-turn-helix</fullName>
    </recommendedName>
</protein>
<feature type="region of interest" description="Disordered" evidence="1">
    <location>
        <begin position="67"/>
        <end position="91"/>
    </location>
</feature>
<dbReference type="Proteomes" id="UP000189733">
    <property type="component" value="Unassembled WGS sequence"/>
</dbReference>
<proteinExistence type="predicted"/>
<name>A0A1T4VH82_9BACT</name>
<keyword evidence="3" id="KW-1185">Reference proteome</keyword>
<organism evidence="2 3">
    <name type="scientific">Desulfobaculum bizertense DSM 18034</name>
    <dbReference type="NCBI Taxonomy" id="1121442"/>
    <lineage>
        <taxon>Bacteria</taxon>
        <taxon>Pseudomonadati</taxon>
        <taxon>Thermodesulfobacteriota</taxon>
        <taxon>Desulfovibrionia</taxon>
        <taxon>Desulfovibrionales</taxon>
        <taxon>Desulfovibrionaceae</taxon>
        <taxon>Desulfobaculum</taxon>
    </lineage>
</organism>
<dbReference type="EMBL" id="FUYA01000001">
    <property type="protein sequence ID" value="SKA63881.1"/>
    <property type="molecule type" value="Genomic_DNA"/>
</dbReference>
<dbReference type="AlphaFoldDB" id="A0A1T4VH82"/>
<accession>A0A1T4VH82</accession>
<dbReference type="CDD" id="cd00093">
    <property type="entry name" value="HTH_XRE"/>
    <property type="match status" value="1"/>
</dbReference>
<evidence type="ECO:0000313" key="2">
    <source>
        <dbReference type="EMBL" id="SKA63881.1"/>
    </source>
</evidence>
<evidence type="ECO:0000256" key="1">
    <source>
        <dbReference type="SAM" id="MobiDB-lite"/>
    </source>
</evidence>
<dbReference type="InterPro" id="IPR010982">
    <property type="entry name" value="Lambda_DNA-bd_dom_sf"/>
</dbReference>
<dbReference type="InterPro" id="IPR001387">
    <property type="entry name" value="Cro/C1-type_HTH"/>
</dbReference>
<evidence type="ECO:0008006" key="4">
    <source>
        <dbReference type="Google" id="ProtNLM"/>
    </source>
</evidence>
<dbReference type="GO" id="GO:0003677">
    <property type="term" value="F:DNA binding"/>
    <property type="evidence" value="ECO:0007669"/>
    <property type="project" value="InterPro"/>
</dbReference>
<gene>
    <name evidence="2" type="ORF">SAMN02745702_00232</name>
</gene>
<evidence type="ECO:0000313" key="3">
    <source>
        <dbReference type="Proteomes" id="UP000189733"/>
    </source>
</evidence>
<dbReference type="SUPFAM" id="SSF47413">
    <property type="entry name" value="lambda repressor-like DNA-binding domains"/>
    <property type="match status" value="1"/>
</dbReference>
<sequence length="91" mass="10173">MQKQLGKIVDRAPANRQAALRAWLAYHDVQMKDLAHMIGVHPSMMTHIVKGNRSPAKRIEQLVALGVPRHLLPSPSRPPGRPPRKAQFSVD</sequence>
<reference evidence="2 3" key="1">
    <citation type="submission" date="2017-02" db="EMBL/GenBank/DDBJ databases">
        <authorList>
            <person name="Peterson S.W."/>
        </authorList>
    </citation>
    <scope>NUCLEOTIDE SEQUENCE [LARGE SCALE GENOMIC DNA]</scope>
    <source>
        <strain evidence="2 3">DSM 18034</strain>
    </source>
</reference>